<dbReference type="Proteomes" id="UP000663840">
    <property type="component" value="Unassembled WGS sequence"/>
</dbReference>
<accession>A0A8H3BLL6</accession>
<sequence length="143" mass="16107">MAESIDSRHLKRKRISLYIPGVGSGKGDLKIKRWLIQIYGSRIGSLFGYSRGAFAARKLASLLLRLELTNTGRSFLEKWRLCERPLSWIPSEEPPKTPIAVECIGVWDTVGAVYNPVFRLKQNIIGTPDDEQVTPGIKFKPSH</sequence>
<comment type="caution">
    <text evidence="2">The sequence shown here is derived from an EMBL/GenBank/DDBJ whole genome shotgun (WGS) entry which is preliminary data.</text>
</comment>
<name>A0A8H3BLL6_9AGAM</name>
<dbReference type="Pfam" id="PF09994">
    <property type="entry name" value="T6SS_Tle1-like_cat"/>
    <property type="match status" value="1"/>
</dbReference>
<organism evidence="2 3">
    <name type="scientific">Rhizoctonia solani</name>
    <dbReference type="NCBI Taxonomy" id="456999"/>
    <lineage>
        <taxon>Eukaryota</taxon>
        <taxon>Fungi</taxon>
        <taxon>Dikarya</taxon>
        <taxon>Basidiomycota</taxon>
        <taxon>Agaricomycotina</taxon>
        <taxon>Agaricomycetes</taxon>
        <taxon>Cantharellales</taxon>
        <taxon>Ceratobasidiaceae</taxon>
        <taxon>Rhizoctonia</taxon>
    </lineage>
</organism>
<proteinExistence type="predicted"/>
<evidence type="ECO:0000313" key="3">
    <source>
        <dbReference type="Proteomes" id="UP000663840"/>
    </source>
</evidence>
<protein>
    <recommendedName>
        <fullName evidence="1">T6SS Phospholipase effector Tle1-like catalytic domain-containing protein</fullName>
    </recommendedName>
</protein>
<evidence type="ECO:0000259" key="1">
    <source>
        <dbReference type="Pfam" id="PF09994"/>
    </source>
</evidence>
<dbReference type="AlphaFoldDB" id="A0A8H3BLL6"/>
<gene>
    <name evidence="2" type="ORF">RDB_LOCUS101505</name>
</gene>
<dbReference type="PANTHER" id="PTHR33840">
    <property type="match status" value="1"/>
</dbReference>
<dbReference type="InterPro" id="IPR018712">
    <property type="entry name" value="Tle1-like_cat"/>
</dbReference>
<dbReference type="PANTHER" id="PTHR33840:SF1">
    <property type="entry name" value="TLE1 PHOSPHOLIPASE DOMAIN-CONTAINING PROTEIN"/>
    <property type="match status" value="1"/>
</dbReference>
<reference evidence="2" key="1">
    <citation type="submission" date="2021-01" db="EMBL/GenBank/DDBJ databases">
        <authorList>
            <person name="Kaushik A."/>
        </authorList>
    </citation>
    <scope>NUCLEOTIDE SEQUENCE</scope>
    <source>
        <strain evidence="2">AG1-1A</strain>
    </source>
</reference>
<evidence type="ECO:0000313" key="2">
    <source>
        <dbReference type="EMBL" id="CAE6459957.1"/>
    </source>
</evidence>
<feature type="domain" description="T6SS Phospholipase effector Tle1-like catalytic" evidence="1">
    <location>
        <begin position="45"/>
        <end position="117"/>
    </location>
</feature>
<dbReference type="EMBL" id="CAJMWR010003445">
    <property type="protein sequence ID" value="CAE6459957.1"/>
    <property type="molecule type" value="Genomic_DNA"/>
</dbReference>